<organism evidence="4 5">
    <name type="scientific">Pontibacillus salipaludis</name>
    <dbReference type="NCBI Taxonomy" id="1697394"/>
    <lineage>
        <taxon>Bacteria</taxon>
        <taxon>Bacillati</taxon>
        <taxon>Bacillota</taxon>
        <taxon>Bacilli</taxon>
        <taxon>Bacillales</taxon>
        <taxon>Bacillaceae</taxon>
        <taxon>Pontibacillus</taxon>
    </lineage>
</organism>
<feature type="domain" description="YhaN AAA" evidence="3">
    <location>
        <begin position="1"/>
        <end position="198"/>
    </location>
</feature>
<feature type="coiled-coil region" evidence="1">
    <location>
        <begin position="726"/>
        <end position="801"/>
    </location>
</feature>
<keyword evidence="5" id="KW-1185">Reference proteome</keyword>
<dbReference type="InterPro" id="IPR027417">
    <property type="entry name" value="P-loop_NTPase"/>
</dbReference>
<accession>A0ABQ1QDA9</accession>
<keyword evidence="2" id="KW-0472">Membrane</keyword>
<comment type="caution">
    <text evidence="4">The sequence shown here is derived from an EMBL/GenBank/DDBJ whole genome shotgun (WGS) entry which is preliminary data.</text>
</comment>
<evidence type="ECO:0000256" key="2">
    <source>
        <dbReference type="SAM" id="Phobius"/>
    </source>
</evidence>
<dbReference type="PANTHER" id="PTHR41259:SF1">
    <property type="entry name" value="DOUBLE-STRAND BREAK REPAIR RAD50 ATPASE, PUTATIVE-RELATED"/>
    <property type="match status" value="1"/>
</dbReference>
<feature type="coiled-coil region" evidence="1">
    <location>
        <begin position="659"/>
        <end position="693"/>
    </location>
</feature>
<dbReference type="RefSeq" id="WP_188655617.1">
    <property type="nucleotide sequence ID" value="NZ_BMIN01000019.1"/>
</dbReference>
<keyword evidence="2" id="KW-1133">Transmembrane helix</keyword>
<evidence type="ECO:0000259" key="3">
    <source>
        <dbReference type="Pfam" id="PF13514"/>
    </source>
</evidence>
<feature type="coiled-coil region" evidence="1">
    <location>
        <begin position="284"/>
        <end position="413"/>
    </location>
</feature>
<dbReference type="Gene3D" id="3.40.50.300">
    <property type="entry name" value="P-loop containing nucleotide triphosphate hydrolases"/>
    <property type="match status" value="2"/>
</dbReference>
<evidence type="ECO:0000256" key="1">
    <source>
        <dbReference type="SAM" id="Coils"/>
    </source>
</evidence>
<keyword evidence="2" id="KW-0812">Transmembrane</keyword>
<reference evidence="5" key="1">
    <citation type="journal article" date="2019" name="Int. J. Syst. Evol. Microbiol.">
        <title>The Global Catalogue of Microorganisms (GCM) 10K type strain sequencing project: providing services to taxonomists for standard genome sequencing and annotation.</title>
        <authorList>
            <consortium name="The Broad Institute Genomics Platform"/>
            <consortium name="The Broad Institute Genome Sequencing Center for Infectious Disease"/>
            <person name="Wu L."/>
            <person name="Ma J."/>
        </authorList>
    </citation>
    <scope>NUCLEOTIDE SEQUENCE [LARGE SCALE GENOMIC DNA]</scope>
    <source>
        <strain evidence="5">CGMCC 1.15353</strain>
    </source>
</reference>
<feature type="coiled-coil region" evidence="1">
    <location>
        <begin position="182"/>
        <end position="233"/>
    </location>
</feature>
<gene>
    <name evidence="4" type="primary">yhaN</name>
    <name evidence="4" type="ORF">GCM10011389_34480</name>
</gene>
<dbReference type="InterPro" id="IPR038734">
    <property type="entry name" value="YhaN_AAA"/>
</dbReference>
<dbReference type="SUPFAM" id="SSF52540">
    <property type="entry name" value="P-loop containing nucleoside triphosphate hydrolases"/>
    <property type="match status" value="2"/>
</dbReference>
<proteinExistence type="predicted"/>
<dbReference type="PANTHER" id="PTHR41259">
    <property type="entry name" value="DOUBLE-STRAND BREAK REPAIR RAD50 ATPASE, PUTATIVE-RELATED"/>
    <property type="match status" value="1"/>
</dbReference>
<name>A0ABQ1QDA9_9BACI</name>
<keyword evidence="1" id="KW-0175">Coiled coil</keyword>
<sequence length="972" mass="115133">MKLKQALIYGFGKWQHKTVDFQDDGLTVFYGKNEAGKSTLRQFILYVLFNFPPKKVKSYVPKMGGTVGGRLMVTDLRYGTVYIERDFNQNSGEARCYFEDGTEQSEEWLRHYLKGMDKNTFEAIFSFDLHDIQHIHAVGSKAIGDVLFGVGMTGSEQIYKLETKLEKELERLFKKQGRKPVLNEQFAHVKEMEQTLTLLKQEEQKYAGLKVEEQEVQEELHQLKEKRQMYMVRKDLLEKHHQASHMIFRYQQLKAKRSSLPKTVPFPEQGLERYDKLKDQEMPIRSEKEVVKQELQRAEAKQKEAPSYDIACVEELSQWIGHKQEYDINRARLDELLAESEQEQERLANKIGELGIHLTFEDVLELSLPFYMEEEWQRMGHEKETLEEERARLEQELRLNQEEETQLQDQRTRVKDQMLSEDDEVHLRTSAERAREKEWKKEFEEEQLKNRRQMVDQQSRFANQIFLVGSILAAAGAIGGFVLSDPLWFIFSALLLLATLFLVRQLKQSSVTSASSEERQHVGDSIGSPWEWERQLQEQDQRAQELKRYEQSIQQCKMREIQIEEQLHTLKQRQQRIGQMIDENVGHYPFLNQVSVSYWPKVYQRLSSVQVRQQEWLKKQEQIEILAARQKTIENQLFLFADRLRIEREGEIDSIWNNCLETVNKVEEHKRDLHKLDEQMNNLRSQMNQLEQRQLPIQEELRQLYEKADVSDSDSFIKQGEQAKHIEEIEEELWQLQKQIDTVYMNEVTSSQAILSPIDEPSLKRDLALATEELENTERELEGKRQQLADLRSSIQLLEKDERYSMKRHEVRLEKDKSKQMAKEWAVYKVAHNLLKQTKEVYQKERMPAVVEYCSHFFSILTRDTYLRVWLPREEEEMTVERKDGVRFSVESLSQGTKEQLYVALRLALSQTIRDEHPLPFIIDDAFVNFDDERTDEVLELLQQIAQEQQVILFTCSDTINQKITERKKIFL</sequence>
<dbReference type="Proteomes" id="UP000642571">
    <property type="component" value="Unassembled WGS sequence"/>
</dbReference>
<dbReference type="Pfam" id="PF13514">
    <property type="entry name" value="AAA_27"/>
    <property type="match status" value="1"/>
</dbReference>
<evidence type="ECO:0000313" key="4">
    <source>
        <dbReference type="EMBL" id="GGD23858.1"/>
    </source>
</evidence>
<feature type="transmembrane region" description="Helical" evidence="2">
    <location>
        <begin position="487"/>
        <end position="503"/>
    </location>
</feature>
<feature type="transmembrane region" description="Helical" evidence="2">
    <location>
        <begin position="461"/>
        <end position="481"/>
    </location>
</feature>
<evidence type="ECO:0000313" key="5">
    <source>
        <dbReference type="Proteomes" id="UP000642571"/>
    </source>
</evidence>
<dbReference type="EMBL" id="BMIN01000019">
    <property type="protein sequence ID" value="GGD23858.1"/>
    <property type="molecule type" value="Genomic_DNA"/>
</dbReference>
<protein>
    <recommendedName>
        <fullName evidence="3">YhaN AAA domain-containing protein</fullName>
    </recommendedName>
</protein>